<sequence length="177" mass="19531">MNNKLSTPTIVLHWLTGLLFIGVLAFGLYVEELPKGAEKFELLALHKSFGITVLCIAFVRLLWRLKEGEISHVAQLTKMQEILAKSVHMVLLIGTLLMPISGLMMSIGGGHGAALFGFELYPKSEKNEWMGNLGHDIHAPAAWLLLLAIIIHIAAALKHQFIDKDGTLSRMLGKNKN</sequence>
<evidence type="ECO:0000313" key="15">
    <source>
        <dbReference type="EMBL" id="MEM0515297.1"/>
    </source>
</evidence>
<gene>
    <name evidence="15" type="ORF">WCN91_07610</name>
</gene>
<evidence type="ECO:0000256" key="8">
    <source>
        <dbReference type="ARBA" id="ARBA00022982"/>
    </source>
</evidence>
<evidence type="ECO:0000256" key="6">
    <source>
        <dbReference type="ARBA" id="ARBA00022692"/>
    </source>
</evidence>
<evidence type="ECO:0000256" key="3">
    <source>
        <dbReference type="ARBA" id="ARBA00022448"/>
    </source>
</evidence>
<evidence type="ECO:0000256" key="5">
    <source>
        <dbReference type="ARBA" id="ARBA00022617"/>
    </source>
</evidence>
<feature type="transmembrane region" description="Helical" evidence="13">
    <location>
        <begin position="89"/>
        <end position="117"/>
    </location>
</feature>
<feature type="transmembrane region" description="Helical" evidence="13">
    <location>
        <begin position="12"/>
        <end position="30"/>
    </location>
</feature>
<organism evidence="15 16">
    <name type="scientific">Pseudoalteromonas qingdaonensis</name>
    <dbReference type="NCBI Taxonomy" id="3131913"/>
    <lineage>
        <taxon>Bacteria</taxon>
        <taxon>Pseudomonadati</taxon>
        <taxon>Pseudomonadota</taxon>
        <taxon>Gammaproteobacteria</taxon>
        <taxon>Alteromonadales</taxon>
        <taxon>Pseudoalteromonadaceae</taxon>
        <taxon>Pseudoalteromonas</taxon>
    </lineage>
</organism>
<evidence type="ECO:0000256" key="10">
    <source>
        <dbReference type="ARBA" id="ARBA00023004"/>
    </source>
</evidence>
<feature type="transmembrane region" description="Helical" evidence="13">
    <location>
        <begin position="42"/>
        <end position="63"/>
    </location>
</feature>
<reference evidence="15 16" key="1">
    <citation type="submission" date="2024-03" db="EMBL/GenBank/DDBJ databases">
        <title>Pseudoalteromonas qingdaonensis sp. nov., isolated from the intestines of marine benthic organisms.</title>
        <authorList>
            <person name="Lin X."/>
            <person name="Fang S."/>
            <person name="Hu X."/>
        </authorList>
    </citation>
    <scope>NUCLEOTIDE SEQUENCE [LARGE SCALE GENOMIC DNA]</scope>
    <source>
        <strain evidence="15 16">YIC-827</strain>
    </source>
</reference>
<keyword evidence="4" id="KW-1003">Cell membrane</keyword>
<keyword evidence="9 13" id="KW-1133">Transmembrane helix</keyword>
<evidence type="ECO:0000259" key="14">
    <source>
        <dbReference type="Pfam" id="PF01292"/>
    </source>
</evidence>
<evidence type="ECO:0000256" key="7">
    <source>
        <dbReference type="ARBA" id="ARBA00022723"/>
    </source>
</evidence>
<evidence type="ECO:0000256" key="4">
    <source>
        <dbReference type="ARBA" id="ARBA00022475"/>
    </source>
</evidence>
<evidence type="ECO:0000256" key="12">
    <source>
        <dbReference type="ARBA" id="ARBA00037975"/>
    </source>
</evidence>
<name>A0ABU9MVJ5_9GAMM</name>
<dbReference type="Proteomes" id="UP001447008">
    <property type="component" value="Unassembled WGS sequence"/>
</dbReference>
<dbReference type="RefSeq" id="WP_342677825.1">
    <property type="nucleotide sequence ID" value="NZ_JBCGCU010000006.1"/>
</dbReference>
<keyword evidence="10" id="KW-0408">Iron</keyword>
<dbReference type="InterPro" id="IPR016174">
    <property type="entry name" value="Di-haem_cyt_TM"/>
</dbReference>
<dbReference type="SUPFAM" id="SSF81342">
    <property type="entry name" value="Transmembrane di-heme cytochromes"/>
    <property type="match status" value="1"/>
</dbReference>
<comment type="similarity">
    <text evidence="12">Belongs to the cytochrome b561 family.</text>
</comment>
<keyword evidence="7" id="KW-0479">Metal-binding</keyword>
<keyword evidence="6 13" id="KW-0812">Transmembrane</keyword>
<evidence type="ECO:0000256" key="9">
    <source>
        <dbReference type="ARBA" id="ARBA00022989"/>
    </source>
</evidence>
<evidence type="ECO:0000256" key="13">
    <source>
        <dbReference type="SAM" id="Phobius"/>
    </source>
</evidence>
<keyword evidence="5" id="KW-0349">Heme</keyword>
<feature type="transmembrane region" description="Helical" evidence="13">
    <location>
        <begin position="137"/>
        <end position="157"/>
    </location>
</feature>
<evidence type="ECO:0000256" key="2">
    <source>
        <dbReference type="ARBA" id="ARBA00004651"/>
    </source>
</evidence>
<evidence type="ECO:0000256" key="11">
    <source>
        <dbReference type="ARBA" id="ARBA00023136"/>
    </source>
</evidence>
<proteinExistence type="inferred from homology"/>
<comment type="caution">
    <text evidence="15">The sequence shown here is derived from an EMBL/GenBank/DDBJ whole genome shotgun (WGS) entry which is preliminary data.</text>
</comment>
<dbReference type="EMBL" id="JBCGCU010000006">
    <property type="protein sequence ID" value="MEM0515297.1"/>
    <property type="molecule type" value="Genomic_DNA"/>
</dbReference>
<dbReference type="Gene3D" id="1.20.950.20">
    <property type="entry name" value="Transmembrane di-heme cytochromes, Chain C"/>
    <property type="match status" value="1"/>
</dbReference>
<keyword evidence="16" id="KW-1185">Reference proteome</keyword>
<keyword evidence="3" id="KW-0813">Transport</keyword>
<dbReference type="InterPro" id="IPR052168">
    <property type="entry name" value="Cytochrome_b561_oxidase"/>
</dbReference>
<dbReference type="PANTHER" id="PTHR30529:SF7">
    <property type="entry name" value="CYTOCHROME B561 BACTERIAL_NI-HYDROGENASE DOMAIN-CONTAINING PROTEIN"/>
    <property type="match status" value="1"/>
</dbReference>
<dbReference type="InterPro" id="IPR011577">
    <property type="entry name" value="Cyt_b561_bac/Ni-Hgenase"/>
</dbReference>
<accession>A0ABU9MVJ5</accession>
<dbReference type="Pfam" id="PF01292">
    <property type="entry name" value="Ni_hydr_CYTB"/>
    <property type="match status" value="1"/>
</dbReference>
<keyword evidence="8" id="KW-0249">Electron transport</keyword>
<protein>
    <submittedName>
        <fullName evidence="15">Cytochrome b</fullName>
    </submittedName>
</protein>
<comment type="cofactor">
    <cofactor evidence="1">
        <name>heme b</name>
        <dbReference type="ChEBI" id="CHEBI:60344"/>
    </cofactor>
</comment>
<dbReference type="PANTHER" id="PTHR30529">
    <property type="entry name" value="CYTOCHROME B561"/>
    <property type="match status" value="1"/>
</dbReference>
<evidence type="ECO:0000256" key="1">
    <source>
        <dbReference type="ARBA" id="ARBA00001970"/>
    </source>
</evidence>
<evidence type="ECO:0000313" key="16">
    <source>
        <dbReference type="Proteomes" id="UP001447008"/>
    </source>
</evidence>
<comment type="subcellular location">
    <subcellularLocation>
        <location evidence="2">Cell membrane</location>
        <topology evidence="2">Multi-pass membrane protein</topology>
    </subcellularLocation>
</comment>
<feature type="domain" description="Cytochrome b561 bacterial/Ni-hydrogenase" evidence="14">
    <location>
        <begin position="6"/>
        <end position="173"/>
    </location>
</feature>
<keyword evidence="11 13" id="KW-0472">Membrane</keyword>